<protein>
    <submittedName>
        <fullName evidence="4">14481_t:CDS:1</fullName>
    </submittedName>
</protein>
<evidence type="ECO:0000256" key="2">
    <source>
        <dbReference type="ARBA" id="ARBA00022737"/>
    </source>
</evidence>
<keyword evidence="3" id="KW-0812">Transmembrane</keyword>
<gene>
    <name evidence="4" type="ORF">AMORRO_LOCUS6632</name>
</gene>
<dbReference type="SUPFAM" id="SSF117281">
    <property type="entry name" value="Kelch motif"/>
    <property type="match status" value="2"/>
</dbReference>
<keyword evidence="1" id="KW-0880">Kelch repeat</keyword>
<comment type="caution">
    <text evidence="4">The sequence shown here is derived from an EMBL/GenBank/DDBJ whole genome shotgun (WGS) entry which is preliminary data.</text>
</comment>
<accession>A0A9N9BQF6</accession>
<dbReference type="EMBL" id="CAJVPV010004505">
    <property type="protein sequence ID" value="CAG8574571.1"/>
    <property type="molecule type" value="Genomic_DNA"/>
</dbReference>
<evidence type="ECO:0000313" key="4">
    <source>
        <dbReference type="EMBL" id="CAG8574571.1"/>
    </source>
</evidence>
<feature type="transmembrane region" description="Helical" evidence="3">
    <location>
        <begin position="333"/>
        <end position="357"/>
    </location>
</feature>
<dbReference type="AlphaFoldDB" id="A0A9N9BQF6"/>
<dbReference type="Pfam" id="PF24681">
    <property type="entry name" value="Kelch_KLHDC2_KLHL20_DRC7"/>
    <property type="match status" value="1"/>
</dbReference>
<evidence type="ECO:0000313" key="5">
    <source>
        <dbReference type="Proteomes" id="UP000789342"/>
    </source>
</evidence>
<keyword evidence="3" id="KW-0472">Membrane</keyword>
<proteinExistence type="predicted"/>
<name>A0A9N9BQF6_9GLOM</name>
<evidence type="ECO:0000256" key="3">
    <source>
        <dbReference type="SAM" id="Phobius"/>
    </source>
</evidence>
<dbReference type="Gene3D" id="2.120.10.80">
    <property type="entry name" value="Kelch-type beta propeller"/>
    <property type="match status" value="2"/>
</dbReference>
<keyword evidence="3" id="KW-1133">Transmembrane helix</keyword>
<dbReference type="PANTHER" id="PTHR46093">
    <property type="entry name" value="ACYL-COA-BINDING DOMAIN-CONTAINING PROTEIN 5"/>
    <property type="match status" value="1"/>
</dbReference>
<reference evidence="4" key="1">
    <citation type="submission" date="2021-06" db="EMBL/GenBank/DDBJ databases">
        <authorList>
            <person name="Kallberg Y."/>
            <person name="Tangrot J."/>
            <person name="Rosling A."/>
        </authorList>
    </citation>
    <scope>NUCLEOTIDE SEQUENCE</scope>
    <source>
        <strain evidence="4">CL551</strain>
    </source>
</reference>
<organism evidence="4 5">
    <name type="scientific">Acaulospora morrowiae</name>
    <dbReference type="NCBI Taxonomy" id="94023"/>
    <lineage>
        <taxon>Eukaryota</taxon>
        <taxon>Fungi</taxon>
        <taxon>Fungi incertae sedis</taxon>
        <taxon>Mucoromycota</taxon>
        <taxon>Glomeromycotina</taxon>
        <taxon>Glomeromycetes</taxon>
        <taxon>Diversisporales</taxon>
        <taxon>Acaulosporaceae</taxon>
        <taxon>Acaulospora</taxon>
    </lineage>
</organism>
<keyword evidence="5" id="KW-1185">Reference proteome</keyword>
<evidence type="ECO:0000256" key="1">
    <source>
        <dbReference type="ARBA" id="ARBA00022441"/>
    </source>
</evidence>
<dbReference type="PANTHER" id="PTHR46093:SF18">
    <property type="entry name" value="FIBRONECTIN TYPE-III DOMAIN-CONTAINING PROTEIN"/>
    <property type="match status" value="1"/>
</dbReference>
<dbReference type="OrthoDB" id="432528at2759"/>
<feature type="non-terminal residue" evidence="4">
    <location>
        <position position="418"/>
    </location>
</feature>
<sequence>RAGHTAVLIDNKIYFHGGVSDSGYIYSDLFYLDVSNPFNVSDISSMPWSDPTSIPAFTARSYGAACAGSITSKSIFFIGGTLSSGHFVDEFNTTTLRWNFPLVSGESVPQNRSQIQCVVLKDAIYVYSGNIENDMIKLNTTSLTWSVEDEINPPAAYGGYTATLLPNGNIVYLRGFYVANFTLPGLDQILVYNTNNNSWSTITATGSIPHPRNGHTAILLVQYDQILVVNGLITTTVSALNIVNYVWSDIPISTDVGAPSPSYTIVFQTSTLIGNYIFVALGYNLDRRISTNNIFLLDVSKKNNYKWVKTYYPPGYVSPNVTTTPNSEATNNIGVIIGGTIGGIVGLVVVVIIVLVIRKKYCFSASDSQGITNHQPYQGGMTNYQQYQDGTTNHQPYQGWRTNRQLYQDGTTNHQPMF</sequence>
<dbReference type="Proteomes" id="UP000789342">
    <property type="component" value="Unassembled WGS sequence"/>
</dbReference>
<keyword evidence="2" id="KW-0677">Repeat</keyword>
<dbReference type="InterPro" id="IPR015915">
    <property type="entry name" value="Kelch-typ_b-propeller"/>
</dbReference>